<gene>
    <name evidence="2" type="ORF">Pcinc_001333</name>
</gene>
<dbReference type="InterPro" id="IPR012337">
    <property type="entry name" value="RNaseH-like_sf"/>
</dbReference>
<dbReference type="InterPro" id="IPR036397">
    <property type="entry name" value="RNaseH_sf"/>
</dbReference>
<evidence type="ECO:0000259" key="1">
    <source>
        <dbReference type="PROSITE" id="PS50879"/>
    </source>
</evidence>
<dbReference type="Proteomes" id="UP001286313">
    <property type="component" value="Unassembled WGS sequence"/>
</dbReference>
<name>A0AAE1L4M7_PETCI</name>
<proteinExistence type="predicted"/>
<dbReference type="AlphaFoldDB" id="A0AAE1L4M7"/>
<protein>
    <recommendedName>
        <fullName evidence="1">RNase H type-1 domain-containing protein</fullName>
    </recommendedName>
</protein>
<reference evidence="2" key="1">
    <citation type="submission" date="2023-10" db="EMBL/GenBank/DDBJ databases">
        <title>Genome assemblies of two species of porcelain crab, Petrolisthes cinctipes and Petrolisthes manimaculis (Anomura: Porcellanidae).</title>
        <authorList>
            <person name="Angst P."/>
        </authorList>
    </citation>
    <scope>NUCLEOTIDE SEQUENCE</scope>
    <source>
        <strain evidence="2">PB745_01</strain>
        <tissue evidence="2">Gill</tissue>
    </source>
</reference>
<dbReference type="GO" id="GO:0004523">
    <property type="term" value="F:RNA-DNA hybrid ribonuclease activity"/>
    <property type="evidence" value="ECO:0007669"/>
    <property type="project" value="InterPro"/>
</dbReference>
<sequence>MEQKEGDILIVSDSSSAIATIRTEKISDNIKLVTSIQATLQCLSNVDRLITFLWMPSHVGIQGNEEADEAAKLASRLPTTTTQIRKSFSQVKGALKKAATSLRYQLH</sequence>
<organism evidence="2 3">
    <name type="scientific">Petrolisthes cinctipes</name>
    <name type="common">Flat porcelain crab</name>
    <dbReference type="NCBI Taxonomy" id="88211"/>
    <lineage>
        <taxon>Eukaryota</taxon>
        <taxon>Metazoa</taxon>
        <taxon>Ecdysozoa</taxon>
        <taxon>Arthropoda</taxon>
        <taxon>Crustacea</taxon>
        <taxon>Multicrustacea</taxon>
        <taxon>Malacostraca</taxon>
        <taxon>Eumalacostraca</taxon>
        <taxon>Eucarida</taxon>
        <taxon>Decapoda</taxon>
        <taxon>Pleocyemata</taxon>
        <taxon>Anomura</taxon>
        <taxon>Galatheoidea</taxon>
        <taxon>Porcellanidae</taxon>
        <taxon>Petrolisthes</taxon>
    </lineage>
</organism>
<feature type="domain" description="RNase H type-1" evidence="1">
    <location>
        <begin position="1"/>
        <end position="76"/>
    </location>
</feature>
<keyword evidence="3" id="KW-1185">Reference proteome</keyword>
<dbReference type="GO" id="GO:0003676">
    <property type="term" value="F:nucleic acid binding"/>
    <property type="evidence" value="ECO:0007669"/>
    <property type="project" value="InterPro"/>
</dbReference>
<evidence type="ECO:0000313" key="2">
    <source>
        <dbReference type="EMBL" id="KAK3894922.1"/>
    </source>
</evidence>
<dbReference type="InterPro" id="IPR002156">
    <property type="entry name" value="RNaseH_domain"/>
</dbReference>
<accession>A0AAE1L4M7</accession>
<dbReference type="Gene3D" id="3.30.420.10">
    <property type="entry name" value="Ribonuclease H-like superfamily/Ribonuclease H"/>
    <property type="match status" value="1"/>
</dbReference>
<dbReference type="SUPFAM" id="SSF53098">
    <property type="entry name" value="Ribonuclease H-like"/>
    <property type="match status" value="1"/>
</dbReference>
<dbReference type="PROSITE" id="PS50879">
    <property type="entry name" value="RNASE_H_1"/>
    <property type="match status" value="1"/>
</dbReference>
<comment type="caution">
    <text evidence="2">The sequence shown here is derived from an EMBL/GenBank/DDBJ whole genome shotgun (WGS) entry which is preliminary data.</text>
</comment>
<dbReference type="EMBL" id="JAWQEG010000080">
    <property type="protein sequence ID" value="KAK3894922.1"/>
    <property type="molecule type" value="Genomic_DNA"/>
</dbReference>
<evidence type="ECO:0000313" key="3">
    <source>
        <dbReference type="Proteomes" id="UP001286313"/>
    </source>
</evidence>